<proteinExistence type="inferred from homology"/>
<evidence type="ECO:0000256" key="1">
    <source>
        <dbReference type="ARBA" id="ARBA00000553"/>
    </source>
</evidence>
<dbReference type="InterPro" id="IPR003730">
    <property type="entry name" value="Cu_polyphenol_OxRdtase"/>
</dbReference>
<evidence type="ECO:0000256" key="6">
    <source>
        <dbReference type="ARBA" id="ARBA00022833"/>
    </source>
</evidence>
<reference evidence="10" key="1">
    <citation type="submission" date="2020-05" db="EMBL/GenBank/DDBJ databases">
        <authorList>
            <person name="Chiriac C."/>
            <person name="Salcher M."/>
            <person name="Ghai R."/>
            <person name="Kavagutti S V."/>
        </authorList>
    </citation>
    <scope>NUCLEOTIDE SEQUENCE</scope>
</reference>
<dbReference type="PANTHER" id="PTHR30616">
    <property type="entry name" value="UNCHARACTERIZED PROTEIN YFIH"/>
    <property type="match status" value="1"/>
</dbReference>
<keyword evidence="6" id="KW-0862">Zinc</keyword>
<dbReference type="GO" id="GO:0016787">
    <property type="term" value="F:hydrolase activity"/>
    <property type="evidence" value="ECO:0007669"/>
    <property type="project" value="UniProtKB-KW"/>
</dbReference>
<evidence type="ECO:0000256" key="2">
    <source>
        <dbReference type="ARBA" id="ARBA00007353"/>
    </source>
</evidence>
<dbReference type="PANTHER" id="PTHR30616:SF2">
    <property type="entry name" value="PURINE NUCLEOSIDE PHOSPHORYLASE LACC1"/>
    <property type="match status" value="1"/>
</dbReference>
<comment type="catalytic activity">
    <reaction evidence="9">
        <text>S-methyl-5'-thioadenosine + phosphate = 5-(methylsulfanyl)-alpha-D-ribose 1-phosphate + adenine</text>
        <dbReference type="Rhea" id="RHEA:11852"/>
        <dbReference type="ChEBI" id="CHEBI:16708"/>
        <dbReference type="ChEBI" id="CHEBI:17509"/>
        <dbReference type="ChEBI" id="CHEBI:43474"/>
        <dbReference type="ChEBI" id="CHEBI:58533"/>
        <dbReference type="EC" id="2.4.2.28"/>
    </reaction>
    <physiologicalReaction direction="left-to-right" evidence="9">
        <dbReference type="Rhea" id="RHEA:11853"/>
    </physiologicalReaction>
</comment>
<sequence>MARLLFTGKSDGTYDPNSGLTNRGHLSKTLSVSKTFFMKQVHGNSVKVVNSDSESLIESDGLVTTLKSTALIVQSADCLPLLMSGIAADGLEIAIAAVHVGRKGLVNGVAINAVAAMQALGAVKITGVVGPHICHKCYEVDDQIFNEVTDMHPKSKSDDRRLNLFAGLAAQIPQVTLTNLNICTLENPRYFSYRRGAESGRQVGVICL</sequence>
<keyword evidence="3" id="KW-0808">Transferase</keyword>
<dbReference type="Gene3D" id="3.60.140.10">
    <property type="entry name" value="CNF1/YfiH-like putative cysteine hydrolases"/>
    <property type="match status" value="1"/>
</dbReference>
<evidence type="ECO:0000256" key="8">
    <source>
        <dbReference type="ARBA" id="ARBA00048968"/>
    </source>
</evidence>
<dbReference type="InterPro" id="IPR011324">
    <property type="entry name" value="Cytotoxic_necrot_fac-like_cat"/>
</dbReference>
<evidence type="ECO:0000313" key="10">
    <source>
        <dbReference type="EMBL" id="CAB4577647.1"/>
    </source>
</evidence>
<comment type="similarity">
    <text evidence="2">Belongs to the purine nucleoside phosphorylase YfiH/LACC1 family.</text>
</comment>
<comment type="catalytic activity">
    <reaction evidence="7">
        <text>adenosine + H2O + H(+) = inosine + NH4(+)</text>
        <dbReference type="Rhea" id="RHEA:24408"/>
        <dbReference type="ChEBI" id="CHEBI:15377"/>
        <dbReference type="ChEBI" id="CHEBI:15378"/>
        <dbReference type="ChEBI" id="CHEBI:16335"/>
        <dbReference type="ChEBI" id="CHEBI:17596"/>
        <dbReference type="ChEBI" id="CHEBI:28938"/>
        <dbReference type="EC" id="3.5.4.4"/>
    </reaction>
    <physiologicalReaction direction="left-to-right" evidence="7">
        <dbReference type="Rhea" id="RHEA:24409"/>
    </physiologicalReaction>
</comment>
<evidence type="ECO:0000256" key="3">
    <source>
        <dbReference type="ARBA" id="ARBA00022679"/>
    </source>
</evidence>
<evidence type="ECO:0000256" key="7">
    <source>
        <dbReference type="ARBA" id="ARBA00047989"/>
    </source>
</evidence>
<dbReference type="AlphaFoldDB" id="A0A6J6ENN7"/>
<dbReference type="SUPFAM" id="SSF64438">
    <property type="entry name" value="CNF1/YfiH-like putative cysteine hydrolases"/>
    <property type="match status" value="1"/>
</dbReference>
<evidence type="ECO:0000256" key="9">
    <source>
        <dbReference type="ARBA" id="ARBA00049893"/>
    </source>
</evidence>
<keyword evidence="5" id="KW-0378">Hydrolase</keyword>
<comment type="catalytic activity">
    <reaction evidence="1">
        <text>inosine + phosphate = alpha-D-ribose 1-phosphate + hypoxanthine</text>
        <dbReference type="Rhea" id="RHEA:27646"/>
        <dbReference type="ChEBI" id="CHEBI:17368"/>
        <dbReference type="ChEBI" id="CHEBI:17596"/>
        <dbReference type="ChEBI" id="CHEBI:43474"/>
        <dbReference type="ChEBI" id="CHEBI:57720"/>
        <dbReference type="EC" id="2.4.2.1"/>
    </reaction>
    <physiologicalReaction direction="left-to-right" evidence="1">
        <dbReference type="Rhea" id="RHEA:27647"/>
    </physiologicalReaction>
</comment>
<gene>
    <name evidence="10" type="ORF">UFOPK1747_00353</name>
</gene>
<keyword evidence="4" id="KW-0479">Metal-binding</keyword>
<dbReference type="GO" id="GO:0017061">
    <property type="term" value="F:S-methyl-5-thioadenosine phosphorylase activity"/>
    <property type="evidence" value="ECO:0007669"/>
    <property type="project" value="UniProtKB-EC"/>
</dbReference>
<dbReference type="CDD" id="cd16833">
    <property type="entry name" value="YfiH"/>
    <property type="match status" value="1"/>
</dbReference>
<protein>
    <submittedName>
        <fullName evidence="10">Unannotated protein</fullName>
    </submittedName>
</protein>
<name>A0A6J6ENN7_9ZZZZ</name>
<organism evidence="10">
    <name type="scientific">freshwater metagenome</name>
    <dbReference type="NCBI Taxonomy" id="449393"/>
    <lineage>
        <taxon>unclassified sequences</taxon>
        <taxon>metagenomes</taxon>
        <taxon>ecological metagenomes</taxon>
    </lineage>
</organism>
<dbReference type="Pfam" id="PF02578">
    <property type="entry name" value="Cu-oxidase_4"/>
    <property type="match status" value="1"/>
</dbReference>
<comment type="catalytic activity">
    <reaction evidence="8">
        <text>adenosine + phosphate = alpha-D-ribose 1-phosphate + adenine</text>
        <dbReference type="Rhea" id="RHEA:27642"/>
        <dbReference type="ChEBI" id="CHEBI:16335"/>
        <dbReference type="ChEBI" id="CHEBI:16708"/>
        <dbReference type="ChEBI" id="CHEBI:43474"/>
        <dbReference type="ChEBI" id="CHEBI:57720"/>
        <dbReference type="EC" id="2.4.2.1"/>
    </reaction>
    <physiologicalReaction direction="left-to-right" evidence="8">
        <dbReference type="Rhea" id="RHEA:27643"/>
    </physiologicalReaction>
</comment>
<dbReference type="EMBL" id="CAEZTV010000033">
    <property type="protein sequence ID" value="CAB4577647.1"/>
    <property type="molecule type" value="Genomic_DNA"/>
</dbReference>
<dbReference type="InterPro" id="IPR038371">
    <property type="entry name" value="Cu_polyphenol_OxRdtase_sf"/>
</dbReference>
<accession>A0A6J6ENN7</accession>
<dbReference type="GO" id="GO:0005507">
    <property type="term" value="F:copper ion binding"/>
    <property type="evidence" value="ECO:0007669"/>
    <property type="project" value="TreeGrafter"/>
</dbReference>
<evidence type="ECO:0000256" key="5">
    <source>
        <dbReference type="ARBA" id="ARBA00022801"/>
    </source>
</evidence>
<evidence type="ECO:0000256" key="4">
    <source>
        <dbReference type="ARBA" id="ARBA00022723"/>
    </source>
</evidence>